<gene>
    <name evidence="5" type="ordered locus">Acid_0097</name>
</gene>
<dbReference type="HOGENOM" id="CLU_119090_4_3_0"/>
<dbReference type="KEGG" id="sus:Acid_0097"/>
<evidence type="ECO:0000313" key="5">
    <source>
        <dbReference type="EMBL" id="ABJ81113.1"/>
    </source>
</evidence>
<evidence type="ECO:0000256" key="4">
    <source>
        <dbReference type="ARBA" id="ARBA00023163"/>
    </source>
</evidence>
<dbReference type="InterPro" id="IPR036388">
    <property type="entry name" value="WH-like_DNA-bd_sf"/>
</dbReference>
<reference evidence="5" key="1">
    <citation type="submission" date="2006-10" db="EMBL/GenBank/DDBJ databases">
        <title>Complete sequence of Solibacter usitatus Ellin6076.</title>
        <authorList>
            <consortium name="US DOE Joint Genome Institute"/>
            <person name="Copeland A."/>
            <person name="Lucas S."/>
            <person name="Lapidus A."/>
            <person name="Barry K."/>
            <person name="Detter J.C."/>
            <person name="Glavina del Rio T."/>
            <person name="Hammon N."/>
            <person name="Israni S."/>
            <person name="Dalin E."/>
            <person name="Tice H."/>
            <person name="Pitluck S."/>
            <person name="Thompson L.S."/>
            <person name="Brettin T."/>
            <person name="Bruce D."/>
            <person name="Han C."/>
            <person name="Tapia R."/>
            <person name="Gilna P."/>
            <person name="Schmutz J."/>
            <person name="Larimer F."/>
            <person name="Land M."/>
            <person name="Hauser L."/>
            <person name="Kyrpides N."/>
            <person name="Mikhailova N."/>
            <person name="Janssen P.H."/>
            <person name="Kuske C.R."/>
            <person name="Richardson P."/>
        </authorList>
    </citation>
    <scope>NUCLEOTIDE SEQUENCE</scope>
    <source>
        <strain evidence="5">Ellin6076</strain>
    </source>
</reference>
<name>Q02CV3_SOLUE</name>
<dbReference type="InParanoid" id="Q02CV3"/>
<keyword evidence="3" id="KW-0238">DNA-binding</keyword>
<dbReference type="SUPFAM" id="SSF46785">
    <property type="entry name" value="Winged helix' DNA-binding domain"/>
    <property type="match status" value="1"/>
</dbReference>
<dbReference type="InterPro" id="IPR005650">
    <property type="entry name" value="BlaI_family"/>
</dbReference>
<evidence type="ECO:0000256" key="1">
    <source>
        <dbReference type="ARBA" id="ARBA00011046"/>
    </source>
</evidence>
<dbReference type="Gene3D" id="1.10.4040.10">
    <property type="entry name" value="Penicillinase repressor domain"/>
    <property type="match status" value="1"/>
</dbReference>
<keyword evidence="4" id="KW-0804">Transcription</keyword>
<dbReference type="GO" id="GO:0045892">
    <property type="term" value="P:negative regulation of DNA-templated transcription"/>
    <property type="evidence" value="ECO:0007669"/>
    <property type="project" value="InterPro"/>
</dbReference>
<dbReference type="eggNOG" id="COG3682">
    <property type="taxonomic scope" value="Bacteria"/>
</dbReference>
<sequence length="133" mass="15123" precursor="true">MPRKKNSDPGLTPLELQIMNVLWETGPSNVQSVQLNLKGRELAYTTVQTMLNVLHRKGKVKRLLKDRTYIYRPVLSRQKAVSQAVGEMLDRFFGGSADGLVLNLVETRQLTPEKLARIQELIDRPKEENHGNS</sequence>
<dbReference type="Gene3D" id="1.10.10.10">
    <property type="entry name" value="Winged helix-like DNA-binding domain superfamily/Winged helix DNA-binding domain"/>
    <property type="match status" value="1"/>
</dbReference>
<dbReference type="STRING" id="234267.Acid_0097"/>
<keyword evidence="2" id="KW-0805">Transcription regulation</keyword>
<dbReference type="EMBL" id="CP000473">
    <property type="protein sequence ID" value="ABJ81113.1"/>
    <property type="molecule type" value="Genomic_DNA"/>
</dbReference>
<evidence type="ECO:0000256" key="2">
    <source>
        <dbReference type="ARBA" id="ARBA00023015"/>
    </source>
</evidence>
<organism evidence="5">
    <name type="scientific">Solibacter usitatus (strain Ellin6076)</name>
    <dbReference type="NCBI Taxonomy" id="234267"/>
    <lineage>
        <taxon>Bacteria</taxon>
        <taxon>Pseudomonadati</taxon>
        <taxon>Acidobacteriota</taxon>
        <taxon>Terriglobia</taxon>
        <taxon>Bryobacterales</taxon>
        <taxon>Solibacteraceae</taxon>
        <taxon>Candidatus Solibacter</taxon>
    </lineage>
</organism>
<evidence type="ECO:0000256" key="3">
    <source>
        <dbReference type="ARBA" id="ARBA00023125"/>
    </source>
</evidence>
<proteinExistence type="inferred from homology"/>
<dbReference type="OrthoDB" id="118292at2"/>
<dbReference type="GO" id="GO:0003677">
    <property type="term" value="F:DNA binding"/>
    <property type="evidence" value="ECO:0007669"/>
    <property type="project" value="UniProtKB-KW"/>
</dbReference>
<dbReference type="Pfam" id="PF03965">
    <property type="entry name" value="Penicillinase_R"/>
    <property type="match status" value="1"/>
</dbReference>
<dbReference type="InterPro" id="IPR036390">
    <property type="entry name" value="WH_DNA-bd_sf"/>
</dbReference>
<dbReference type="AlphaFoldDB" id="Q02CV3"/>
<protein>
    <submittedName>
        <fullName evidence="5">Transcriptional repressor, CopY family</fullName>
    </submittedName>
</protein>
<comment type="similarity">
    <text evidence="1">Belongs to the BlaI transcriptional regulatory family.</text>
</comment>
<accession>Q02CV3</accession>
<dbReference type="PIRSF" id="PIRSF019455">
    <property type="entry name" value="CopR_AtkY"/>
    <property type="match status" value="1"/>
</dbReference>